<dbReference type="AlphaFoldDB" id="A0A2R7Y474"/>
<gene>
    <name evidence="1" type="ORF">B7O98_06595</name>
</gene>
<evidence type="ECO:0000313" key="1">
    <source>
        <dbReference type="EMBL" id="PUA32324.1"/>
    </source>
</evidence>
<sequence>MLEIRNYAIKEGIEYVYVGNVHDLNLESTYCPKCGKLVIWRGNYRVLKFNLDCTQGVYRCPRCGYKIPITGKYVMKF</sequence>
<reference evidence="1" key="2">
    <citation type="journal article" date="2018" name="Syst. Appl. Microbiol.">
        <title>A new symbiotic nanoarchaeote (Candidatus Nanoclepta minutus) and its host (Zestosphaera tikiterensis gen. nov., sp. nov.) from a New Zealand hot spring.</title>
        <authorList>
            <person name="St John E."/>
            <person name="Liu Y."/>
            <person name="Podar M."/>
            <person name="Stott M.B."/>
            <person name="Meneghin J."/>
            <person name="Chen Z."/>
            <person name="Lagutin K."/>
            <person name="Mitchell K."/>
            <person name="Reysenbach A.L."/>
        </authorList>
    </citation>
    <scope>NUCLEOTIDE SEQUENCE [LARGE SCALE GENOMIC DNA]</scope>
    <source>
        <strain evidence="1">NZ3</strain>
    </source>
</reference>
<protein>
    <submittedName>
        <fullName evidence="1">Uncharacterized protein</fullName>
    </submittedName>
</protein>
<dbReference type="Proteomes" id="UP000244093">
    <property type="component" value="Unassembled WGS sequence"/>
</dbReference>
<name>A0A2R7Y474_9CREN</name>
<accession>A0A2R7Y474</accession>
<organism evidence="1 2">
    <name type="scientific">Zestosphaera tikiterensis</name>
    <dbReference type="NCBI Taxonomy" id="1973259"/>
    <lineage>
        <taxon>Archaea</taxon>
        <taxon>Thermoproteota</taxon>
        <taxon>Thermoprotei</taxon>
        <taxon>Desulfurococcales</taxon>
        <taxon>Desulfurococcaceae</taxon>
        <taxon>Zestosphaera</taxon>
    </lineage>
</organism>
<reference evidence="1" key="1">
    <citation type="submission" date="2017-04" db="EMBL/GenBank/DDBJ databases">
        <authorList>
            <person name="Afonso C.L."/>
            <person name="Miller P.J."/>
            <person name="Scott M.A."/>
            <person name="Spackman E."/>
            <person name="Goraichik I."/>
            <person name="Dimitrov K.M."/>
            <person name="Suarez D.L."/>
            <person name="Swayne D.E."/>
        </authorList>
    </citation>
    <scope>NUCLEOTIDE SEQUENCE</scope>
    <source>
        <strain evidence="1">NZ3</strain>
    </source>
</reference>
<proteinExistence type="predicted"/>
<comment type="caution">
    <text evidence="1">The sequence shown here is derived from an EMBL/GenBank/DDBJ whole genome shotgun (WGS) entry which is preliminary data.</text>
</comment>
<dbReference type="EMBL" id="NBVN01000004">
    <property type="protein sequence ID" value="PUA32324.1"/>
    <property type="molecule type" value="Genomic_DNA"/>
</dbReference>
<evidence type="ECO:0000313" key="2">
    <source>
        <dbReference type="Proteomes" id="UP000244093"/>
    </source>
</evidence>